<comment type="caution">
    <text evidence="2">The sequence shown here is derived from an EMBL/GenBank/DDBJ whole genome shotgun (WGS) entry which is preliminary data.</text>
</comment>
<name>A0A9W7FZC2_9STRA</name>
<keyword evidence="3" id="KW-1185">Reference proteome</keyword>
<dbReference type="Proteomes" id="UP001165082">
    <property type="component" value="Unassembled WGS sequence"/>
</dbReference>
<accession>A0A9W7FZC2</accession>
<evidence type="ECO:0000313" key="3">
    <source>
        <dbReference type="Proteomes" id="UP001165082"/>
    </source>
</evidence>
<reference evidence="2" key="1">
    <citation type="submission" date="2022-07" db="EMBL/GenBank/DDBJ databases">
        <title>Genome analysis of Parmales, a sister group of diatoms, reveals the evolutionary specialization of diatoms from phago-mixotrophs to photoautotrophs.</title>
        <authorList>
            <person name="Ban H."/>
            <person name="Sato S."/>
            <person name="Yoshikawa S."/>
            <person name="Kazumasa Y."/>
            <person name="Nakamura Y."/>
            <person name="Ichinomiya M."/>
            <person name="Saitoh K."/>
            <person name="Sato N."/>
            <person name="Blanc-Mathieu R."/>
            <person name="Endo H."/>
            <person name="Kuwata A."/>
            <person name="Ogata H."/>
        </authorList>
    </citation>
    <scope>NUCLEOTIDE SEQUENCE</scope>
</reference>
<protein>
    <submittedName>
        <fullName evidence="2">Uncharacterized protein</fullName>
    </submittedName>
</protein>
<feature type="region of interest" description="Disordered" evidence="1">
    <location>
        <begin position="1"/>
        <end position="29"/>
    </location>
</feature>
<sequence>MIALLRAKQPRPDTSQHRIARERSNAKQE</sequence>
<dbReference type="AlphaFoldDB" id="A0A9W7FZC2"/>
<proteinExistence type="predicted"/>
<evidence type="ECO:0000256" key="1">
    <source>
        <dbReference type="SAM" id="MobiDB-lite"/>
    </source>
</evidence>
<dbReference type="EMBL" id="BRXZ01007147">
    <property type="protein sequence ID" value="GMI24760.1"/>
    <property type="molecule type" value="Genomic_DNA"/>
</dbReference>
<gene>
    <name evidence="2" type="ORF">TrRE_jg6784</name>
</gene>
<evidence type="ECO:0000313" key="2">
    <source>
        <dbReference type="EMBL" id="GMI24760.1"/>
    </source>
</evidence>
<feature type="non-terminal residue" evidence="2">
    <location>
        <position position="1"/>
    </location>
</feature>
<feature type="compositionally biased region" description="Basic and acidic residues" evidence="1">
    <location>
        <begin position="10"/>
        <end position="29"/>
    </location>
</feature>
<organism evidence="2 3">
    <name type="scientific">Triparma retinervis</name>
    <dbReference type="NCBI Taxonomy" id="2557542"/>
    <lineage>
        <taxon>Eukaryota</taxon>
        <taxon>Sar</taxon>
        <taxon>Stramenopiles</taxon>
        <taxon>Ochrophyta</taxon>
        <taxon>Bolidophyceae</taxon>
        <taxon>Parmales</taxon>
        <taxon>Triparmaceae</taxon>
        <taxon>Triparma</taxon>
    </lineage>
</organism>